<evidence type="ECO:0000313" key="1">
    <source>
        <dbReference type="EMBL" id="OJD17453.1"/>
    </source>
</evidence>
<protein>
    <submittedName>
        <fullName evidence="1">Uncharacterized protein</fullName>
    </submittedName>
</protein>
<dbReference type="EMBL" id="LGTZ01002201">
    <property type="protein sequence ID" value="OJD17453.1"/>
    <property type="molecule type" value="Genomic_DNA"/>
</dbReference>
<keyword evidence="2" id="KW-1185">Reference proteome</keyword>
<reference evidence="1 2" key="1">
    <citation type="submission" date="2015-08" db="EMBL/GenBank/DDBJ databases">
        <title>Emmonsia species relationships and genome sequence.</title>
        <authorList>
            <person name="Cuomo C.A."/>
            <person name="Schwartz I.S."/>
            <person name="Kenyon C."/>
            <person name="De Hoog G.S."/>
            <person name="Govender N.P."/>
            <person name="Botha A."/>
            <person name="Moreno L."/>
            <person name="De Vries M."/>
            <person name="Munoz J.F."/>
            <person name="Stielow J.B."/>
        </authorList>
    </citation>
    <scope>NUCLEOTIDE SEQUENCE [LARGE SCALE GENOMIC DNA]</scope>
    <source>
        <strain evidence="1 2">EI222</strain>
    </source>
</reference>
<dbReference type="AlphaFoldDB" id="A0A1J9QQC1"/>
<gene>
    <name evidence="1" type="ORF">ACJ73_08797</name>
</gene>
<proteinExistence type="predicted"/>
<comment type="caution">
    <text evidence="1">The sequence shown here is derived from an EMBL/GenBank/DDBJ whole genome shotgun (WGS) entry which is preliminary data.</text>
</comment>
<dbReference type="VEuPathDB" id="FungiDB:ACJ73_08797"/>
<name>A0A1J9QQC1_9EURO</name>
<dbReference type="STRING" id="1658174.A0A1J9QQC1"/>
<sequence>MDSDTFTPKGLPSSDKLQNRWLRTSALRFLPRYARIIRLGEHRVLKSAIPKTGAMNLVAANTTIYETRWSGNRTDASQIVTEYLDKVWGKHA</sequence>
<accession>A0A1J9QQC1</accession>
<organism evidence="1 2">
    <name type="scientific">Blastomyces percursus</name>
    <dbReference type="NCBI Taxonomy" id="1658174"/>
    <lineage>
        <taxon>Eukaryota</taxon>
        <taxon>Fungi</taxon>
        <taxon>Dikarya</taxon>
        <taxon>Ascomycota</taxon>
        <taxon>Pezizomycotina</taxon>
        <taxon>Eurotiomycetes</taxon>
        <taxon>Eurotiomycetidae</taxon>
        <taxon>Onygenales</taxon>
        <taxon>Ajellomycetaceae</taxon>
        <taxon>Blastomyces</taxon>
    </lineage>
</organism>
<dbReference type="Proteomes" id="UP000242791">
    <property type="component" value="Unassembled WGS sequence"/>
</dbReference>
<evidence type="ECO:0000313" key="2">
    <source>
        <dbReference type="Proteomes" id="UP000242791"/>
    </source>
</evidence>